<keyword evidence="1" id="KW-0472">Membrane</keyword>
<keyword evidence="1" id="KW-0812">Transmembrane</keyword>
<dbReference type="AlphaFoldDB" id="A0A512NE83"/>
<organism evidence="2 3">
    <name type="scientific">Reyranella soli</name>
    <dbReference type="NCBI Taxonomy" id="1230389"/>
    <lineage>
        <taxon>Bacteria</taxon>
        <taxon>Pseudomonadati</taxon>
        <taxon>Pseudomonadota</taxon>
        <taxon>Alphaproteobacteria</taxon>
        <taxon>Hyphomicrobiales</taxon>
        <taxon>Reyranellaceae</taxon>
        <taxon>Reyranella</taxon>
    </lineage>
</organism>
<sequence length="105" mass="11514">MVVANVHTQSQANGQTPTIRTIPVAVLGMSLSLFLATSFVLCVLGYLLLPGLPVKHEALAIFLPGFELLSWQGFAIGLAESYAWGWYIALLLGTLYNFFARRQMP</sequence>
<gene>
    <name evidence="2" type="ORF">RSO01_44220</name>
</gene>
<reference evidence="2 3" key="1">
    <citation type="submission" date="2019-07" db="EMBL/GenBank/DDBJ databases">
        <title>Whole genome shotgun sequence of Reyranella soli NBRC 108950.</title>
        <authorList>
            <person name="Hosoyama A."/>
            <person name="Uohara A."/>
            <person name="Ohji S."/>
            <person name="Ichikawa N."/>
        </authorList>
    </citation>
    <scope>NUCLEOTIDE SEQUENCE [LARGE SCALE GENOMIC DNA]</scope>
    <source>
        <strain evidence="2 3">NBRC 108950</strain>
    </source>
</reference>
<dbReference type="RefSeq" id="WP_218037424.1">
    <property type="nucleotide sequence ID" value="NZ_BKAJ01000076.1"/>
</dbReference>
<protein>
    <submittedName>
        <fullName evidence="2">Uncharacterized protein</fullName>
    </submittedName>
</protein>
<comment type="caution">
    <text evidence="2">The sequence shown here is derived from an EMBL/GenBank/DDBJ whole genome shotgun (WGS) entry which is preliminary data.</text>
</comment>
<evidence type="ECO:0000313" key="2">
    <source>
        <dbReference type="EMBL" id="GEP57256.1"/>
    </source>
</evidence>
<evidence type="ECO:0000313" key="3">
    <source>
        <dbReference type="Proteomes" id="UP000321058"/>
    </source>
</evidence>
<dbReference type="Proteomes" id="UP000321058">
    <property type="component" value="Unassembled WGS sequence"/>
</dbReference>
<keyword evidence="3" id="KW-1185">Reference proteome</keyword>
<accession>A0A512NE83</accession>
<feature type="transmembrane region" description="Helical" evidence="1">
    <location>
        <begin position="84"/>
        <end position="100"/>
    </location>
</feature>
<evidence type="ECO:0000256" key="1">
    <source>
        <dbReference type="SAM" id="Phobius"/>
    </source>
</evidence>
<feature type="transmembrane region" description="Helical" evidence="1">
    <location>
        <begin position="24"/>
        <end position="49"/>
    </location>
</feature>
<proteinExistence type="predicted"/>
<name>A0A512NE83_9HYPH</name>
<keyword evidence="1" id="KW-1133">Transmembrane helix</keyword>
<dbReference type="EMBL" id="BKAJ01000076">
    <property type="protein sequence ID" value="GEP57256.1"/>
    <property type="molecule type" value="Genomic_DNA"/>
</dbReference>